<keyword evidence="1" id="KW-1133">Transmembrane helix</keyword>
<keyword evidence="1" id="KW-0472">Membrane</keyword>
<dbReference type="AlphaFoldDB" id="A0A3N1CMV7"/>
<protein>
    <submittedName>
        <fullName evidence="2">Uncharacterized protein</fullName>
    </submittedName>
</protein>
<dbReference type="Proteomes" id="UP000272400">
    <property type="component" value="Unassembled WGS sequence"/>
</dbReference>
<keyword evidence="3" id="KW-1185">Reference proteome</keyword>
<name>A0A3N1CMV7_9ACTN</name>
<gene>
    <name evidence="2" type="ORF">EDD29_0132</name>
</gene>
<proteinExistence type="predicted"/>
<sequence>MTHLDIALALFFSIGAPLAIVHSHRGGRR</sequence>
<accession>A0A3N1CMV7</accession>
<reference evidence="2 3" key="1">
    <citation type="submission" date="2018-11" db="EMBL/GenBank/DDBJ databases">
        <title>Sequencing the genomes of 1000 actinobacteria strains.</title>
        <authorList>
            <person name="Klenk H.-P."/>
        </authorList>
    </citation>
    <scope>NUCLEOTIDE SEQUENCE [LARGE SCALE GENOMIC DNA]</scope>
    <source>
        <strain evidence="2 3">DSM 44254</strain>
    </source>
</reference>
<dbReference type="EMBL" id="RJKE01000001">
    <property type="protein sequence ID" value="ROO82651.1"/>
    <property type="molecule type" value="Genomic_DNA"/>
</dbReference>
<evidence type="ECO:0000256" key="1">
    <source>
        <dbReference type="SAM" id="Phobius"/>
    </source>
</evidence>
<evidence type="ECO:0000313" key="3">
    <source>
        <dbReference type="Proteomes" id="UP000272400"/>
    </source>
</evidence>
<feature type="transmembrane region" description="Helical" evidence="1">
    <location>
        <begin position="6"/>
        <end position="23"/>
    </location>
</feature>
<comment type="caution">
    <text evidence="2">The sequence shown here is derived from an EMBL/GenBank/DDBJ whole genome shotgun (WGS) entry which is preliminary data.</text>
</comment>
<evidence type="ECO:0000313" key="2">
    <source>
        <dbReference type="EMBL" id="ROO82651.1"/>
    </source>
</evidence>
<keyword evidence="1" id="KW-0812">Transmembrane</keyword>
<organism evidence="2 3">
    <name type="scientific">Actinocorallia herbida</name>
    <dbReference type="NCBI Taxonomy" id="58109"/>
    <lineage>
        <taxon>Bacteria</taxon>
        <taxon>Bacillati</taxon>
        <taxon>Actinomycetota</taxon>
        <taxon>Actinomycetes</taxon>
        <taxon>Streptosporangiales</taxon>
        <taxon>Thermomonosporaceae</taxon>
        <taxon>Actinocorallia</taxon>
    </lineage>
</organism>